<evidence type="ECO:0000313" key="3">
    <source>
        <dbReference type="Proteomes" id="UP000321464"/>
    </source>
</evidence>
<reference evidence="2 3" key="1">
    <citation type="submission" date="2019-07" db="EMBL/GenBank/DDBJ databases">
        <title>Whole genome shotgun sequence of Novosphingobium sediminis NBRC 106119.</title>
        <authorList>
            <person name="Hosoyama A."/>
            <person name="Uohara A."/>
            <person name="Ohji S."/>
            <person name="Ichikawa N."/>
        </authorList>
    </citation>
    <scope>NUCLEOTIDE SEQUENCE [LARGE SCALE GENOMIC DNA]</scope>
    <source>
        <strain evidence="2 3">NBRC 106119</strain>
    </source>
</reference>
<feature type="domain" description="TNase-like" evidence="1">
    <location>
        <begin position="9"/>
        <end position="124"/>
    </location>
</feature>
<keyword evidence="3" id="KW-1185">Reference proteome</keyword>
<evidence type="ECO:0000313" key="2">
    <source>
        <dbReference type="EMBL" id="GEN99415.1"/>
    </source>
</evidence>
<protein>
    <recommendedName>
        <fullName evidence="1">TNase-like domain-containing protein</fullName>
    </recommendedName>
</protein>
<organism evidence="2 3">
    <name type="scientific">Novosphingobium sediminis</name>
    <dbReference type="NCBI Taxonomy" id="707214"/>
    <lineage>
        <taxon>Bacteria</taxon>
        <taxon>Pseudomonadati</taxon>
        <taxon>Pseudomonadota</taxon>
        <taxon>Alphaproteobacteria</taxon>
        <taxon>Sphingomonadales</taxon>
        <taxon>Sphingomonadaceae</taxon>
        <taxon>Novosphingobium</taxon>
    </lineage>
</organism>
<dbReference type="InterPro" id="IPR016071">
    <property type="entry name" value="Staphylococal_nuclease_OB-fold"/>
</dbReference>
<proteinExistence type="predicted"/>
<dbReference type="RefSeq" id="WP_147158774.1">
    <property type="nucleotide sequence ID" value="NZ_BJYR01000008.1"/>
</dbReference>
<dbReference type="SUPFAM" id="SSF50199">
    <property type="entry name" value="Staphylococcal nuclease"/>
    <property type="match status" value="1"/>
</dbReference>
<dbReference type="EMBL" id="BJYR01000008">
    <property type="protein sequence ID" value="GEN99415.1"/>
    <property type="molecule type" value="Genomic_DNA"/>
</dbReference>
<name>A0A512AIA1_9SPHN</name>
<gene>
    <name evidence="2" type="ORF">NSE01_12480</name>
</gene>
<comment type="caution">
    <text evidence="2">The sequence shown here is derived from an EMBL/GenBank/DDBJ whole genome shotgun (WGS) entry which is preliminary data.</text>
</comment>
<sequence length="124" mass="13641">MLFLALSLAAAPVCIARVHDGDTIRLCSGERIRIEDIDAPELFGSERCSAAAARRLEGSRNPPWCDYTKGERARDALALFLSNGPVKLQRTGTDQYGRTLARLSVNGIDAGRYLISIGLAHRWR</sequence>
<evidence type="ECO:0000259" key="1">
    <source>
        <dbReference type="PROSITE" id="PS50830"/>
    </source>
</evidence>
<dbReference type="Proteomes" id="UP000321464">
    <property type="component" value="Unassembled WGS sequence"/>
</dbReference>
<dbReference type="Pfam" id="PF00565">
    <property type="entry name" value="SNase"/>
    <property type="match status" value="1"/>
</dbReference>
<dbReference type="InterPro" id="IPR035437">
    <property type="entry name" value="SNase_OB-fold_sf"/>
</dbReference>
<accession>A0A512AIA1</accession>
<dbReference type="Gene3D" id="2.40.50.90">
    <property type="match status" value="1"/>
</dbReference>
<dbReference type="AlphaFoldDB" id="A0A512AIA1"/>
<dbReference type="OrthoDB" id="9805504at2"/>
<dbReference type="PROSITE" id="PS50830">
    <property type="entry name" value="TNASE_3"/>
    <property type="match status" value="1"/>
</dbReference>